<keyword evidence="5 8" id="KW-0255">Endonuclease</keyword>
<dbReference type="Proteomes" id="UP000051497">
    <property type="component" value="Unassembled WGS sequence"/>
</dbReference>
<organism evidence="9">
    <name type="scientific">Candidatus Berkiella aquae</name>
    <dbReference type="NCBI Taxonomy" id="295108"/>
    <lineage>
        <taxon>Bacteria</taxon>
        <taxon>Pseudomonadati</taxon>
        <taxon>Pseudomonadota</taxon>
        <taxon>Gammaproteobacteria</taxon>
        <taxon>Candidatus Berkiellales</taxon>
        <taxon>Candidatus Berkiellaceae</taxon>
        <taxon>Candidatus Berkiella</taxon>
    </lineage>
</organism>
<feature type="binding site" evidence="8">
    <location>
        <position position="116"/>
    </location>
    <ligand>
        <name>Zn(2+)</name>
        <dbReference type="ChEBI" id="CHEBI:29105"/>
        <note>catalytic</note>
    </ligand>
</feature>
<evidence type="ECO:0000256" key="6">
    <source>
        <dbReference type="ARBA" id="ARBA00022801"/>
    </source>
</evidence>
<evidence type="ECO:0000256" key="4">
    <source>
        <dbReference type="ARBA" id="ARBA00022723"/>
    </source>
</evidence>
<keyword evidence="8" id="KW-0698">rRNA processing</keyword>
<dbReference type="GO" id="GO:0004521">
    <property type="term" value="F:RNA endonuclease activity"/>
    <property type="evidence" value="ECO:0007669"/>
    <property type="project" value="UniProtKB-UniRule"/>
</dbReference>
<dbReference type="GO" id="GO:0008270">
    <property type="term" value="F:zinc ion binding"/>
    <property type="evidence" value="ECO:0007669"/>
    <property type="project" value="UniProtKB-UniRule"/>
</dbReference>
<dbReference type="EMBL" id="LKAJ01000003">
    <property type="protein sequence ID" value="KRG21713.1"/>
    <property type="molecule type" value="Genomic_DNA"/>
</dbReference>
<keyword evidence="6 8" id="KW-0378">Hydrolase</keyword>
<dbReference type="AlphaFoldDB" id="A0A0Q9YYD6"/>
<dbReference type="STRING" id="295108.HT99x_00904"/>
<sequence>MTIDVDVQYASDFMPCPDAATIEQWVNAALASQQQKGELSIKIVDEAEMTMLNFDFRKKQKPTNVLSFPCQLPEPMRGDMLGDIAICAPVVNQEAISQGKPLFAHFAHMVIHGVLHLLGFDHENDEDANEMEALEVTILKTLGFADPYGVHIVHD</sequence>
<dbReference type="PANTHER" id="PTHR46986:SF1">
    <property type="entry name" value="ENDORIBONUCLEASE YBEY, CHLOROPLASTIC"/>
    <property type="match status" value="1"/>
</dbReference>
<comment type="similarity">
    <text evidence="1 8">Belongs to the endoribonuclease YbeY family.</text>
</comment>
<comment type="cofactor">
    <cofactor evidence="8">
        <name>Zn(2+)</name>
        <dbReference type="ChEBI" id="CHEBI:29105"/>
    </cofactor>
    <text evidence="8">Binds 1 zinc ion.</text>
</comment>
<comment type="function">
    <text evidence="8">Single strand-specific metallo-endoribonuclease involved in late-stage 70S ribosome quality control and in maturation of the 3' terminus of the 16S rRNA.</text>
</comment>
<keyword evidence="2 8" id="KW-0690">Ribosome biogenesis</keyword>
<reference evidence="9" key="1">
    <citation type="submission" date="2015-09" db="EMBL/GenBank/DDBJ databases">
        <title>Draft Genome Sequences of Two Novel Amoeba-resistant Intranuclear Bacteria, Candidatus Berkiella cookevillensis and Candidatus Berkiella aquae.</title>
        <authorList>
            <person name="Mehari Y.T."/>
            <person name="Arivett B.A."/>
            <person name="Farone A.L."/>
            <person name="Gunderson J.H."/>
            <person name="Farone M.B."/>
        </authorList>
    </citation>
    <scope>NUCLEOTIDE SEQUENCE [LARGE SCALE GENOMIC DNA]</scope>
    <source>
        <strain evidence="9">HT99</strain>
    </source>
</reference>
<evidence type="ECO:0000313" key="10">
    <source>
        <dbReference type="EMBL" id="MCS5710594.1"/>
    </source>
</evidence>
<dbReference type="GO" id="GO:0006364">
    <property type="term" value="P:rRNA processing"/>
    <property type="evidence" value="ECO:0007669"/>
    <property type="project" value="UniProtKB-UniRule"/>
</dbReference>
<evidence type="ECO:0000256" key="8">
    <source>
        <dbReference type="HAMAP-Rule" id="MF_00009"/>
    </source>
</evidence>
<dbReference type="EMBL" id="LKAJ02000001">
    <property type="protein sequence ID" value="MCS5710594.1"/>
    <property type="molecule type" value="Genomic_DNA"/>
</dbReference>
<evidence type="ECO:0000313" key="9">
    <source>
        <dbReference type="EMBL" id="KRG21713.1"/>
    </source>
</evidence>
<dbReference type="Gene3D" id="3.40.390.30">
    <property type="entry name" value="Metalloproteases ('zincins'), catalytic domain"/>
    <property type="match status" value="1"/>
</dbReference>
<dbReference type="PATRIC" id="fig|1590043.3.peg.909"/>
<gene>
    <name evidence="8 9" type="primary">ybeY</name>
    <name evidence="10" type="ORF">HT99x_004070</name>
    <name evidence="9" type="ORF">HT99x_00904</name>
</gene>
<dbReference type="Pfam" id="PF02130">
    <property type="entry name" value="YbeY"/>
    <property type="match status" value="1"/>
</dbReference>
<dbReference type="GO" id="GO:0005737">
    <property type="term" value="C:cytoplasm"/>
    <property type="evidence" value="ECO:0007669"/>
    <property type="project" value="UniProtKB-SubCell"/>
</dbReference>
<evidence type="ECO:0000256" key="1">
    <source>
        <dbReference type="ARBA" id="ARBA00010875"/>
    </source>
</evidence>
<dbReference type="RefSeq" id="WP_075065545.1">
    <property type="nucleotide sequence ID" value="NZ_LKAJ02000001.1"/>
</dbReference>
<dbReference type="GO" id="GO:0004222">
    <property type="term" value="F:metalloendopeptidase activity"/>
    <property type="evidence" value="ECO:0007669"/>
    <property type="project" value="InterPro"/>
</dbReference>
<dbReference type="PANTHER" id="PTHR46986">
    <property type="entry name" value="ENDORIBONUCLEASE YBEY, CHLOROPLASTIC"/>
    <property type="match status" value="1"/>
</dbReference>
<keyword evidence="8" id="KW-0963">Cytoplasm</keyword>
<keyword evidence="4 8" id="KW-0479">Metal-binding</keyword>
<dbReference type="SUPFAM" id="SSF55486">
    <property type="entry name" value="Metalloproteases ('zincins'), catalytic domain"/>
    <property type="match status" value="1"/>
</dbReference>
<feature type="binding site" evidence="8">
    <location>
        <position position="112"/>
    </location>
    <ligand>
        <name>Zn(2+)</name>
        <dbReference type="ChEBI" id="CHEBI:29105"/>
        <note>catalytic</note>
    </ligand>
</feature>
<comment type="subcellular location">
    <subcellularLocation>
        <location evidence="8">Cytoplasm</location>
    </subcellularLocation>
</comment>
<dbReference type="InterPro" id="IPR020549">
    <property type="entry name" value="YbeY_CS"/>
</dbReference>
<dbReference type="OrthoDB" id="9807740at2"/>
<accession>A0A0Q9YYD6</accession>
<evidence type="ECO:0000256" key="3">
    <source>
        <dbReference type="ARBA" id="ARBA00022722"/>
    </source>
</evidence>
<keyword evidence="7 8" id="KW-0862">Zinc</keyword>
<evidence type="ECO:0000313" key="11">
    <source>
        <dbReference type="Proteomes" id="UP000051497"/>
    </source>
</evidence>
<dbReference type="EC" id="3.1.-.-" evidence="8"/>
<comment type="caution">
    <text evidence="9">The sequence shown here is derived from an EMBL/GenBank/DDBJ whole genome shotgun (WGS) entry which is preliminary data.</text>
</comment>
<dbReference type="NCBIfam" id="TIGR00043">
    <property type="entry name" value="rRNA maturation RNase YbeY"/>
    <property type="match status" value="1"/>
</dbReference>
<protein>
    <recommendedName>
        <fullName evidence="8">Endoribonuclease YbeY</fullName>
        <ecNumber evidence="8">3.1.-.-</ecNumber>
    </recommendedName>
</protein>
<feature type="binding site" evidence="8">
    <location>
        <position position="122"/>
    </location>
    <ligand>
        <name>Zn(2+)</name>
        <dbReference type="ChEBI" id="CHEBI:29105"/>
        <note>catalytic</note>
    </ligand>
</feature>
<evidence type="ECO:0000256" key="2">
    <source>
        <dbReference type="ARBA" id="ARBA00022517"/>
    </source>
</evidence>
<reference evidence="10" key="3">
    <citation type="submission" date="2021-06" db="EMBL/GenBank/DDBJ databases">
        <title>Genomic Description and Analysis of Intracellular Bacteria, Candidatus Berkiella cookevillensis and Candidatus Berkiella aquae.</title>
        <authorList>
            <person name="Kidane D.T."/>
            <person name="Mehari Y.T."/>
            <person name="Rice F.C."/>
            <person name="Arivett B.A."/>
            <person name="Farone A.L."/>
            <person name="Berk S.G."/>
            <person name="Farone M.B."/>
        </authorList>
    </citation>
    <scope>NUCLEOTIDE SEQUENCE</scope>
    <source>
        <strain evidence="10">HT99</strain>
    </source>
</reference>
<dbReference type="PROSITE" id="PS01306">
    <property type="entry name" value="UPF0054"/>
    <property type="match status" value="1"/>
</dbReference>
<dbReference type="InterPro" id="IPR023091">
    <property type="entry name" value="MetalPrtase_cat_dom_sf_prd"/>
</dbReference>
<name>A0A0Q9YYD6_9GAMM</name>
<dbReference type="InterPro" id="IPR002036">
    <property type="entry name" value="YbeY"/>
</dbReference>
<dbReference type="HAMAP" id="MF_00009">
    <property type="entry name" value="Endoribonucl_YbeY"/>
    <property type="match status" value="1"/>
</dbReference>
<evidence type="ECO:0000256" key="7">
    <source>
        <dbReference type="ARBA" id="ARBA00022833"/>
    </source>
</evidence>
<evidence type="ECO:0000256" key="5">
    <source>
        <dbReference type="ARBA" id="ARBA00022759"/>
    </source>
</evidence>
<keyword evidence="3 8" id="KW-0540">Nuclease</keyword>
<reference evidence="10" key="2">
    <citation type="journal article" date="2016" name="Genome Announc.">
        <title>Draft Genome Sequences of Two Novel Amoeba-Resistant Intranuclear Bacteria, 'Candidatus Berkiella cookevillensis' and 'Candidatus Berkiella aquae'.</title>
        <authorList>
            <person name="Mehari Y.T."/>
            <person name="Arivett B.A."/>
            <person name="Farone A.L."/>
            <person name="Gunderson J.H."/>
            <person name="Farone M.B."/>
        </authorList>
    </citation>
    <scope>NUCLEOTIDE SEQUENCE</scope>
    <source>
        <strain evidence="10">HT99</strain>
    </source>
</reference>
<keyword evidence="11" id="KW-1185">Reference proteome</keyword>
<proteinExistence type="inferred from homology"/>